<proteinExistence type="predicted"/>
<dbReference type="EMBL" id="LYOS01000001">
    <property type="protein sequence ID" value="OFV68391.1"/>
    <property type="molecule type" value="Genomic_DNA"/>
</dbReference>
<dbReference type="AlphaFoldDB" id="A0A1F2PCH8"/>
<sequence>MYAFLLDKSSISGLNEIYPVNRDLDLIHTRGDVKWRRLRKEL</sequence>
<evidence type="ECO:0000313" key="1">
    <source>
        <dbReference type="EMBL" id="OFV68391.1"/>
    </source>
</evidence>
<comment type="caution">
    <text evidence="1">The sequence shown here is derived from an EMBL/GenBank/DDBJ whole genome shotgun (WGS) entry which is preliminary data.</text>
</comment>
<dbReference type="Proteomes" id="UP000186940">
    <property type="component" value="Unassembled WGS sequence"/>
</dbReference>
<name>A0A1F2PCH8_9EURY</name>
<dbReference type="STRING" id="1838285.SCAL_000067"/>
<keyword evidence="2" id="KW-1185">Reference proteome</keyword>
<accession>A0A1F2PCH8</accession>
<organism evidence="1 2">
    <name type="scientific">Candidatus Syntropharchaeum caldarium</name>
    <dbReference type="NCBI Taxonomy" id="1838285"/>
    <lineage>
        <taxon>Archaea</taxon>
        <taxon>Methanobacteriati</taxon>
        <taxon>Methanobacteriota</taxon>
        <taxon>Stenosarchaea group</taxon>
        <taxon>Methanomicrobia</taxon>
        <taxon>Methanosarcinales</taxon>
        <taxon>ANME-2 cluster</taxon>
        <taxon>Candidatus Syntropharchaeum</taxon>
    </lineage>
</organism>
<protein>
    <submittedName>
        <fullName evidence="1">Uncharacterized protein</fullName>
    </submittedName>
</protein>
<reference evidence="1" key="1">
    <citation type="submission" date="2016-05" db="EMBL/GenBank/DDBJ databases">
        <title>Microbial consortia oxidize butane by reversing methanogenesis.</title>
        <authorList>
            <person name="Laso-Perez R."/>
            <person name="Richter M."/>
            <person name="Wegener G."/>
            <person name="Musat F."/>
        </authorList>
    </citation>
    <scope>NUCLEOTIDE SEQUENCE [LARGE SCALE GENOMIC DNA]</scope>
    <source>
        <strain evidence="1">BOX2</strain>
    </source>
</reference>
<evidence type="ECO:0000313" key="2">
    <source>
        <dbReference type="Proteomes" id="UP000186940"/>
    </source>
</evidence>
<gene>
    <name evidence="1" type="ORF">SCAL_000067</name>
</gene>